<dbReference type="RefSeq" id="WP_102655149.1">
    <property type="nucleotide sequence ID" value="NZ_PNRF01000042.1"/>
</dbReference>
<dbReference type="PROSITE" id="PS51257">
    <property type="entry name" value="PROKAR_LIPOPROTEIN"/>
    <property type="match status" value="1"/>
</dbReference>
<dbReference type="EMBL" id="PNRF01000042">
    <property type="protein sequence ID" value="PMR72728.1"/>
    <property type="molecule type" value="Genomic_DNA"/>
</dbReference>
<organism evidence="2 3">
    <name type="scientific">Billgrantia endophytica</name>
    <dbReference type="NCBI Taxonomy" id="2033802"/>
    <lineage>
        <taxon>Bacteria</taxon>
        <taxon>Pseudomonadati</taxon>
        <taxon>Pseudomonadota</taxon>
        <taxon>Gammaproteobacteria</taxon>
        <taxon>Oceanospirillales</taxon>
        <taxon>Halomonadaceae</taxon>
        <taxon>Billgrantia</taxon>
    </lineage>
</organism>
<evidence type="ECO:0000313" key="3">
    <source>
        <dbReference type="Proteomes" id="UP000235803"/>
    </source>
</evidence>
<feature type="compositionally biased region" description="Polar residues" evidence="1">
    <location>
        <begin position="79"/>
        <end position="94"/>
    </location>
</feature>
<dbReference type="Proteomes" id="UP000235803">
    <property type="component" value="Unassembled WGS sequence"/>
</dbReference>
<dbReference type="AlphaFoldDB" id="A0A2N7TX10"/>
<gene>
    <name evidence="2" type="ORF">C1H69_19970</name>
</gene>
<evidence type="ECO:0000256" key="1">
    <source>
        <dbReference type="SAM" id="MobiDB-lite"/>
    </source>
</evidence>
<proteinExistence type="predicted"/>
<evidence type="ECO:0000313" key="2">
    <source>
        <dbReference type="EMBL" id="PMR72728.1"/>
    </source>
</evidence>
<name>A0A2N7TX10_9GAMM</name>
<feature type="region of interest" description="Disordered" evidence="1">
    <location>
        <begin position="75"/>
        <end position="94"/>
    </location>
</feature>
<dbReference type="OrthoDB" id="6165944at2"/>
<reference evidence="2 3" key="1">
    <citation type="submission" date="2018-01" db="EMBL/GenBank/DDBJ databases">
        <title>Halomonas endophytica sp. nov., isolated from storage liquid in the stems of Populus euphratica.</title>
        <authorList>
            <person name="Chen C."/>
        </authorList>
    </citation>
    <scope>NUCLEOTIDE SEQUENCE [LARGE SCALE GENOMIC DNA]</scope>
    <source>
        <strain evidence="2 3">MC28</strain>
    </source>
</reference>
<keyword evidence="3" id="KW-1185">Reference proteome</keyword>
<comment type="caution">
    <text evidence="2">The sequence shown here is derived from an EMBL/GenBank/DDBJ whole genome shotgun (WGS) entry which is preliminary data.</text>
</comment>
<accession>A0A2N7TX10</accession>
<sequence>MKRRTYNLYETDIELVLTRDPITLQWLAVACWHLPGATEPIMRPMPPLAATAVEEEAWTDASQWAKNLLTAERADSAGINATPTGSRSTGYVLR</sequence>
<protein>
    <submittedName>
        <fullName evidence="2">Uncharacterized protein</fullName>
    </submittedName>
</protein>